<evidence type="ECO:0000313" key="3">
    <source>
        <dbReference type="EMBL" id="KGQ01395.1"/>
    </source>
</evidence>
<dbReference type="PANTHER" id="PTHR23030">
    <property type="entry name" value="PCD6 INTERACTING PROTEIN-RELATED"/>
    <property type="match status" value="1"/>
</dbReference>
<dbReference type="RefSeq" id="XP_015702921.1">
    <property type="nucleotide sequence ID" value="XM_015847433.1"/>
</dbReference>
<evidence type="ECO:0000256" key="1">
    <source>
        <dbReference type="ARBA" id="ARBA00038154"/>
    </source>
</evidence>
<dbReference type="SMART" id="SM01041">
    <property type="entry name" value="BRO1"/>
    <property type="match status" value="1"/>
</dbReference>
<gene>
    <name evidence="3" type="ORF">PAAG_11858</name>
</gene>
<organism evidence="3 4">
    <name type="scientific">Paracoccidioides lutzii (strain ATCC MYA-826 / Pb01)</name>
    <name type="common">Paracoccidioides brasiliensis</name>
    <dbReference type="NCBI Taxonomy" id="502779"/>
    <lineage>
        <taxon>Eukaryota</taxon>
        <taxon>Fungi</taxon>
        <taxon>Dikarya</taxon>
        <taxon>Ascomycota</taxon>
        <taxon>Pezizomycotina</taxon>
        <taxon>Eurotiomycetes</taxon>
        <taxon>Eurotiomycetidae</taxon>
        <taxon>Onygenales</taxon>
        <taxon>Ajellomycetaceae</taxon>
        <taxon>Paracoccidioides</taxon>
    </lineage>
</organism>
<dbReference type="STRING" id="502779.A0A0A2V5G8"/>
<comment type="similarity">
    <text evidence="1">Belongs to the palA/RIM20 family.</text>
</comment>
<dbReference type="AlphaFoldDB" id="A0A0A2V5G8"/>
<dbReference type="Gene3D" id="1.25.40.280">
    <property type="entry name" value="alix/aip1 like domains"/>
    <property type="match status" value="1"/>
</dbReference>
<feature type="domain" description="BRO1" evidence="2">
    <location>
        <begin position="4"/>
        <end position="379"/>
    </location>
</feature>
<dbReference type="PANTHER" id="PTHR23030:SF39">
    <property type="entry name" value="PROGRAMMED CELL DEATH 6-INTERACTING PROTEIN"/>
    <property type="match status" value="1"/>
</dbReference>
<dbReference type="InterPro" id="IPR004328">
    <property type="entry name" value="BRO1_dom"/>
</dbReference>
<accession>A0A0A2V5G8</accession>
<dbReference type="GeneID" id="26970713"/>
<name>A0A0A2V5G8_PARBA</name>
<dbReference type="Pfam" id="PF03097">
    <property type="entry name" value="BRO1"/>
    <property type="match status" value="1"/>
</dbReference>
<dbReference type="KEGG" id="pbl:PAAG_11858"/>
<evidence type="ECO:0000313" key="4">
    <source>
        <dbReference type="Proteomes" id="UP000002059"/>
    </source>
</evidence>
<dbReference type="GO" id="GO:0005768">
    <property type="term" value="C:endosome"/>
    <property type="evidence" value="ECO:0007669"/>
    <property type="project" value="TreeGrafter"/>
</dbReference>
<dbReference type="VEuPathDB" id="FungiDB:PAAG_11858"/>
<protein>
    <submittedName>
        <fullName evidence="3">pH-response regulator protein palA/RIM20</fullName>
    </submittedName>
</protein>
<dbReference type="InterPro" id="IPR038499">
    <property type="entry name" value="BRO1_sf"/>
</dbReference>
<dbReference type="OrthoDB" id="64867at2759"/>
<evidence type="ECO:0000259" key="2">
    <source>
        <dbReference type="PROSITE" id="PS51180"/>
    </source>
</evidence>
<dbReference type="EMBL" id="KN294002">
    <property type="protein sequence ID" value="KGQ01395.1"/>
    <property type="molecule type" value="Genomic_DNA"/>
</dbReference>
<sequence length="379" mass="42298">MASNILPLTLRRSHPISLSAAITQYISSKYDQRPEMFTEDLLIIDRLRNDAINVGEPHVSGISRLVTYAAQLKWLGGKFPIDIGVEFSWYPAFGFNTSRPVSQNNLRFELANILFNLAALYSQLAVSLNSTTPDNLKTACKYLCHAAGVLVHLRTDILPDLRSSPPEDMDEMTLRSLEELLLAQAQECFWQKAVKDGLKDASIARLAAKVSDLYANAGDCGVKSDAISTEWIHHMTAKHHHFAAAAQYRQSRDCLEKQKYGEEIARLRDSVSCVNEALKESRWINRVVLGNLNGLKERVMEDLKRAEKDNDIIYLTPVPAKAELKLLDRASMVAAKAPREVTEALALVGEGLPLGRPLFAKLVPYSVHVAESIYVERRG</sequence>
<dbReference type="OMA" id="DLAFTWH"/>
<dbReference type="Proteomes" id="UP000002059">
    <property type="component" value="Partially assembled WGS sequence"/>
</dbReference>
<dbReference type="PROSITE" id="PS51180">
    <property type="entry name" value="BRO1"/>
    <property type="match status" value="1"/>
</dbReference>
<dbReference type="HOGENOM" id="CLU_047446_0_0_1"/>
<reference evidence="3 4" key="1">
    <citation type="journal article" date="2011" name="PLoS Genet.">
        <title>Comparative genomic analysis of human fungal pathogens causing paracoccidioidomycosis.</title>
        <authorList>
            <person name="Desjardins C.A."/>
            <person name="Champion M.D."/>
            <person name="Holder J.W."/>
            <person name="Muszewska A."/>
            <person name="Goldberg J."/>
            <person name="Bailao A.M."/>
            <person name="Brigido M.M."/>
            <person name="Ferreira M.E."/>
            <person name="Garcia A.M."/>
            <person name="Grynberg M."/>
            <person name="Gujja S."/>
            <person name="Heiman D.I."/>
            <person name="Henn M.R."/>
            <person name="Kodira C.D."/>
            <person name="Leon-Narvaez H."/>
            <person name="Longo L.V."/>
            <person name="Ma L.J."/>
            <person name="Malavazi I."/>
            <person name="Matsuo A.L."/>
            <person name="Morais F.V."/>
            <person name="Pereira M."/>
            <person name="Rodriguez-Brito S."/>
            <person name="Sakthikumar S."/>
            <person name="Salem-Izacc S.M."/>
            <person name="Sykes S.M."/>
            <person name="Teixeira M.M."/>
            <person name="Vallejo M.C."/>
            <person name="Walter M.E."/>
            <person name="Yandava C."/>
            <person name="Young S."/>
            <person name="Zeng Q."/>
            <person name="Zucker J."/>
            <person name="Felipe M.S."/>
            <person name="Goldman G.H."/>
            <person name="Haas B.J."/>
            <person name="McEwen J.G."/>
            <person name="Nino-Vega G."/>
            <person name="Puccia R."/>
            <person name="San-Blas G."/>
            <person name="Soares C.M."/>
            <person name="Birren B.W."/>
            <person name="Cuomo C.A."/>
        </authorList>
    </citation>
    <scope>NUCLEOTIDE SEQUENCE [LARGE SCALE GENOMIC DNA]</scope>
    <source>
        <strain evidence="4">ATCC MYA-826 / Pb01</strain>
    </source>
</reference>
<dbReference type="CDD" id="cd09241">
    <property type="entry name" value="BRO1_ScRim20-like"/>
    <property type="match status" value="1"/>
</dbReference>
<proteinExistence type="inferred from homology"/>
<keyword evidence="4" id="KW-1185">Reference proteome</keyword>